<dbReference type="InterPro" id="IPR001005">
    <property type="entry name" value="SANT/Myb"/>
</dbReference>
<gene>
    <name evidence="8" type="ORF">CARUB_v10001432mg</name>
</gene>
<dbReference type="InterPro" id="IPR044822">
    <property type="entry name" value="Myb_DNA-bind_4"/>
</dbReference>
<organism evidence="8 9">
    <name type="scientific">Capsella rubella</name>
    <dbReference type="NCBI Taxonomy" id="81985"/>
    <lineage>
        <taxon>Eukaryota</taxon>
        <taxon>Viridiplantae</taxon>
        <taxon>Streptophyta</taxon>
        <taxon>Embryophyta</taxon>
        <taxon>Tracheophyta</taxon>
        <taxon>Spermatophyta</taxon>
        <taxon>Magnoliopsida</taxon>
        <taxon>eudicotyledons</taxon>
        <taxon>Gunneridae</taxon>
        <taxon>Pentapetalae</taxon>
        <taxon>rosids</taxon>
        <taxon>malvids</taxon>
        <taxon>Brassicales</taxon>
        <taxon>Brassicaceae</taxon>
        <taxon>Camelineae</taxon>
        <taxon>Capsella</taxon>
    </lineage>
</organism>
<dbReference type="STRING" id="81985.R0FFS4"/>
<feature type="compositionally biased region" description="Basic residues" evidence="6">
    <location>
        <begin position="1"/>
        <end position="20"/>
    </location>
</feature>
<dbReference type="CDD" id="cd12203">
    <property type="entry name" value="GT1"/>
    <property type="match status" value="1"/>
</dbReference>
<keyword evidence="2" id="KW-0805">Transcription regulation</keyword>
<dbReference type="EMBL" id="KB870810">
    <property type="protein sequence ID" value="EOA21092.1"/>
    <property type="molecule type" value="Genomic_DNA"/>
</dbReference>
<dbReference type="OrthoDB" id="691673at2759"/>
<evidence type="ECO:0000256" key="3">
    <source>
        <dbReference type="ARBA" id="ARBA00023125"/>
    </source>
</evidence>
<feature type="compositionally biased region" description="Acidic residues" evidence="6">
    <location>
        <begin position="166"/>
        <end position="181"/>
    </location>
</feature>
<feature type="region of interest" description="Disordered" evidence="6">
    <location>
        <begin position="200"/>
        <end position="222"/>
    </location>
</feature>
<evidence type="ECO:0000256" key="2">
    <source>
        <dbReference type="ARBA" id="ARBA00023015"/>
    </source>
</evidence>
<dbReference type="eggNOG" id="KOG4282">
    <property type="taxonomic scope" value="Eukaryota"/>
</dbReference>
<dbReference type="Proteomes" id="UP000029121">
    <property type="component" value="Unassembled WGS sequence"/>
</dbReference>
<reference evidence="9" key="1">
    <citation type="journal article" date="2013" name="Nat. Genet.">
        <title>The Capsella rubella genome and the genomic consequences of rapid mating system evolution.</title>
        <authorList>
            <person name="Slotte T."/>
            <person name="Hazzouri K.M."/>
            <person name="Agren J.A."/>
            <person name="Koenig D."/>
            <person name="Maumus F."/>
            <person name="Guo Y.L."/>
            <person name="Steige K."/>
            <person name="Platts A.E."/>
            <person name="Escobar J.S."/>
            <person name="Newman L.K."/>
            <person name="Wang W."/>
            <person name="Mandakova T."/>
            <person name="Vello E."/>
            <person name="Smith L.M."/>
            <person name="Henz S.R."/>
            <person name="Steffen J."/>
            <person name="Takuno S."/>
            <person name="Brandvain Y."/>
            <person name="Coop G."/>
            <person name="Andolfatto P."/>
            <person name="Hu T.T."/>
            <person name="Blanchette M."/>
            <person name="Clark R.M."/>
            <person name="Quesneville H."/>
            <person name="Nordborg M."/>
            <person name="Gaut B.S."/>
            <person name="Lysak M.A."/>
            <person name="Jenkins J."/>
            <person name="Grimwood J."/>
            <person name="Chapman J."/>
            <person name="Prochnik S."/>
            <person name="Shu S."/>
            <person name="Rokhsar D."/>
            <person name="Schmutz J."/>
            <person name="Weigel D."/>
            <person name="Wright S.I."/>
        </authorList>
    </citation>
    <scope>NUCLEOTIDE SEQUENCE [LARGE SCALE GENOMIC DNA]</scope>
    <source>
        <strain evidence="9">cv. Monte Gargano</strain>
    </source>
</reference>
<dbReference type="PROSITE" id="PS50090">
    <property type="entry name" value="MYB_LIKE"/>
    <property type="match status" value="1"/>
</dbReference>
<accession>R0FFS4</accession>
<dbReference type="KEGG" id="crb:17883884"/>
<feature type="region of interest" description="Disordered" evidence="6">
    <location>
        <begin position="149"/>
        <end position="181"/>
    </location>
</feature>
<evidence type="ECO:0000256" key="5">
    <source>
        <dbReference type="ARBA" id="ARBA00023242"/>
    </source>
</evidence>
<dbReference type="GO" id="GO:0006355">
    <property type="term" value="P:regulation of DNA-templated transcription"/>
    <property type="evidence" value="ECO:0007669"/>
    <property type="project" value="UniProtKB-ARBA"/>
</dbReference>
<name>R0FFS4_9BRAS</name>
<keyword evidence="4" id="KW-0804">Transcription</keyword>
<dbReference type="Pfam" id="PF13837">
    <property type="entry name" value="Myb_DNA-bind_4"/>
    <property type="match status" value="1"/>
</dbReference>
<evidence type="ECO:0000256" key="6">
    <source>
        <dbReference type="SAM" id="MobiDB-lite"/>
    </source>
</evidence>
<feature type="domain" description="Myb-like" evidence="7">
    <location>
        <begin position="54"/>
        <end position="110"/>
    </location>
</feature>
<dbReference type="GO" id="GO:0003677">
    <property type="term" value="F:DNA binding"/>
    <property type="evidence" value="ECO:0007669"/>
    <property type="project" value="UniProtKB-KW"/>
</dbReference>
<keyword evidence="3" id="KW-0238">DNA-binding</keyword>
<dbReference type="Gene3D" id="1.10.10.60">
    <property type="entry name" value="Homeodomain-like"/>
    <property type="match status" value="1"/>
</dbReference>
<dbReference type="SMART" id="SM00717">
    <property type="entry name" value="SANT"/>
    <property type="match status" value="1"/>
</dbReference>
<feature type="compositionally biased region" description="Gly residues" evidence="6">
    <location>
        <begin position="39"/>
        <end position="49"/>
    </location>
</feature>
<evidence type="ECO:0000256" key="4">
    <source>
        <dbReference type="ARBA" id="ARBA00023163"/>
    </source>
</evidence>
<proteinExistence type="predicted"/>
<evidence type="ECO:0000259" key="7">
    <source>
        <dbReference type="PROSITE" id="PS50090"/>
    </source>
</evidence>
<keyword evidence="5" id="KW-0539">Nucleus</keyword>
<dbReference type="FunFam" id="1.10.10.60:FF:000032">
    <property type="entry name" value="Zinc finger and SCAN domain-containing 20"/>
    <property type="match status" value="1"/>
</dbReference>
<evidence type="ECO:0000313" key="8">
    <source>
        <dbReference type="EMBL" id="EOA21092.1"/>
    </source>
</evidence>
<feature type="compositionally biased region" description="Basic and acidic residues" evidence="6">
    <location>
        <begin position="276"/>
        <end position="304"/>
    </location>
</feature>
<feature type="region of interest" description="Disordered" evidence="6">
    <location>
        <begin position="276"/>
        <end position="328"/>
    </location>
</feature>
<evidence type="ECO:0000256" key="1">
    <source>
        <dbReference type="ARBA" id="ARBA00004123"/>
    </source>
</evidence>
<evidence type="ECO:0000313" key="9">
    <source>
        <dbReference type="Proteomes" id="UP000029121"/>
    </source>
</evidence>
<feature type="compositionally biased region" description="Basic residues" evidence="6">
    <location>
        <begin position="209"/>
        <end position="218"/>
    </location>
</feature>
<sequence>MDRRNPFQHHHHHHQLHHHLIQQQQLPPPPQSTTAAMDLGGGGGGGGGERIPQWSIEETKELLGIREELDQTFMETKRNKLLWEVVAAKMADKGFVRSAEQCKSKWKNLVTRYKACETTEPDAIRQHFPFYNEIQSIFAARMQRMLWSEATEPSTSSKRKHNQFSSDEEEEEEEEADEPNQEINEELLSLVETQKKATEVMTTSVSTNPRKRAKKGKGVAKAETAGSTIKEVLEEFMRQTVKMEKEWRDAWEMKEREREKREREWRRRMAELEEERAAAERRWMEREEERRLREEARAQKRDTLIDALLNKLNRDHNNDHHHGHSQGF</sequence>
<dbReference type="PANTHER" id="PTHR21654">
    <property type="entry name" value="FI21293P1"/>
    <property type="match status" value="1"/>
</dbReference>
<protein>
    <recommendedName>
        <fullName evidence="7">Myb-like domain-containing protein</fullName>
    </recommendedName>
</protein>
<keyword evidence="9" id="KW-1185">Reference proteome</keyword>
<dbReference type="GO" id="GO:0005634">
    <property type="term" value="C:nucleus"/>
    <property type="evidence" value="ECO:0007669"/>
    <property type="project" value="UniProtKB-SubCell"/>
</dbReference>
<dbReference type="AlphaFoldDB" id="R0FFS4"/>
<comment type="subcellular location">
    <subcellularLocation>
        <location evidence="1">Nucleus</location>
    </subcellularLocation>
</comment>
<dbReference type="PANTHER" id="PTHR21654:SF96">
    <property type="entry name" value="TRIHELIX TRANSCRIPTION FACTOR GT-3A"/>
    <property type="match status" value="1"/>
</dbReference>
<feature type="region of interest" description="Disordered" evidence="6">
    <location>
        <begin position="1"/>
        <end position="52"/>
    </location>
</feature>